<name>A0A921NZL4_9RHOB</name>
<gene>
    <name evidence="1" type="ORF">PMES_00064</name>
</gene>
<dbReference type="AlphaFoldDB" id="A0A921NZL4"/>
<accession>A0A921NZL4</accession>
<sequence length="328" mass="37133">MDEIFDVLVVGQEGRIGYEAAVFAASLRRSDPDFAGRLIVAEPQPGPLWHSDPRIADPALRALLGDLGAQIVPFASRHFGSEYPYGNKIEALRVMDPGRPFVFFDSDTLITAPLGAVPFDFDRPSASLRRENTWPRIELYGPSLADIWGALYRQFDLDFAASLDPGHPEHFWKRYSYFNAGFYYHRSAPRFGALFERYARTIRDAPPPELVLQELDPWLDQIALPLVIHALGGGLDALPPGHLDGAASCHYRSFPLLYARESDATVELLETVLAPNPIKKVLKAYEPLRKIVYQGKGRILRDLFDRDALPRREAAIRNRIKREKLWLR</sequence>
<evidence type="ECO:0000313" key="2">
    <source>
        <dbReference type="Proteomes" id="UP000698242"/>
    </source>
</evidence>
<dbReference type="EMBL" id="APKE01000001">
    <property type="protein sequence ID" value="KAF0677559.1"/>
    <property type="molecule type" value="Genomic_DNA"/>
</dbReference>
<evidence type="ECO:0000313" key="1">
    <source>
        <dbReference type="EMBL" id="KAF0677559.1"/>
    </source>
</evidence>
<dbReference type="RefSeq" id="WP_159963536.1">
    <property type="nucleotide sequence ID" value="NZ_APKE01000001.1"/>
</dbReference>
<dbReference type="Proteomes" id="UP000698242">
    <property type="component" value="Unassembled WGS sequence"/>
</dbReference>
<protein>
    <submittedName>
        <fullName evidence="1">Uncharacterized protein</fullName>
    </submittedName>
</protein>
<reference evidence="1" key="1">
    <citation type="submission" date="2013-03" db="EMBL/GenBank/DDBJ databases">
        <title>Genome Sequence of the Profundibacterium mesophilum strain KAUST100406-0324T from Red Sea, a novel genus in the family Rhodobacteraceae.</title>
        <authorList>
            <person name="Essack M."/>
            <person name="Alam I."/>
            <person name="Lafi F."/>
            <person name="Alawi W."/>
            <person name="Kamanu F."/>
            <person name="Al-Suwailem A."/>
            <person name="Lee O.O."/>
            <person name="Xu Y."/>
            <person name="Bajic V."/>
            <person name="Qian P.-Y."/>
            <person name="Archer J."/>
        </authorList>
    </citation>
    <scope>NUCLEOTIDE SEQUENCE</scope>
    <source>
        <strain evidence="1">KAUST100406-0324</strain>
    </source>
</reference>
<comment type="caution">
    <text evidence="1">The sequence shown here is derived from an EMBL/GenBank/DDBJ whole genome shotgun (WGS) entry which is preliminary data.</text>
</comment>
<dbReference type="OrthoDB" id="7684392at2"/>
<proteinExistence type="predicted"/>
<organism evidence="1 2">
    <name type="scientific">Profundibacterium mesophilum KAUST100406-0324</name>
    <dbReference type="NCBI Taxonomy" id="1037889"/>
    <lineage>
        <taxon>Bacteria</taxon>
        <taxon>Pseudomonadati</taxon>
        <taxon>Pseudomonadota</taxon>
        <taxon>Alphaproteobacteria</taxon>
        <taxon>Rhodobacterales</taxon>
        <taxon>Roseobacteraceae</taxon>
        <taxon>Profundibacterium</taxon>
    </lineage>
</organism>
<keyword evidence="2" id="KW-1185">Reference proteome</keyword>